<feature type="active site" description="Proton donor/acceptor" evidence="7">
    <location>
        <position position="211"/>
    </location>
</feature>
<dbReference type="Pfam" id="PF08321">
    <property type="entry name" value="PPP5"/>
    <property type="match status" value="1"/>
</dbReference>
<dbReference type="InterPro" id="IPR051134">
    <property type="entry name" value="PPP_phosphatase"/>
</dbReference>
<keyword evidence="5" id="KW-0378">Hydrolase</keyword>
<comment type="cofactor">
    <cofactor evidence="1">
        <name>Mn(2+)</name>
        <dbReference type="ChEBI" id="CHEBI:29035"/>
    </cofactor>
</comment>
<dbReference type="Proteomes" id="UP000070544">
    <property type="component" value="Unassembled WGS sequence"/>
</dbReference>
<evidence type="ECO:0000256" key="6">
    <source>
        <dbReference type="ARBA" id="ARBA00023211"/>
    </source>
</evidence>
<dbReference type="AlphaFoldDB" id="A0A139AT22"/>
<evidence type="ECO:0000256" key="3">
    <source>
        <dbReference type="ARBA" id="ARBA00022723"/>
    </source>
</evidence>
<feature type="domain" description="Serine/threonine specific protein phosphatases" evidence="9">
    <location>
        <begin position="109"/>
        <end position="389"/>
    </location>
</feature>
<accession>A0A139AT22</accession>
<dbReference type="GO" id="GO:0046872">
    <property type="term" value="F:metal ion binding"/>
    <property type="evidence" value="ECO:0007669"/>
    <property type="project" value="UniProtKB-KW"/>
</dbReference>
<organism evidence="10 11">
    <name type="scientific">Gonapodya prolifera (strain JEL478)</name>
    <name type="common">Monoblepharis prolifera</name>
    <dbReference type="NCBI Taxonomy" id="1344416"/>
    <lineage>
        <taxon>Eukaryota</taxon>
        <taxon>Fungi</taxon>
        <taxon>Fungi incertae sedis</taxon>
        <taxon>Chytridiomycota</taxon>
        <taxon>Chytridiomycota incertae sedis</taxon>
        <taxon>Monoblepharidomycetes</taxon>
        <taxon>Monoblepharidales</taxon>
        <taxon>Gonapodyaceae</taxon>
        <taxon>Gonapodya</taxon>
    </lineage>
</organism>
<evidence type="ECO:0000256" key="2">
    <source>
        <dbReference type="ARBA" id="ARBA00013081"/>
    </source>
</evidence>
<dbReference type="Gene3D" id="3.60.21.10">
    <property type="match status" value="1"/>
</dbReference>
<dbReference type="Pfam" id="PF00149">
    <property type="entry name" value="Metallophos"/>
    <property type="match status" value="1"/>
</dbReference>
<dbReference type="SUPFAM" id="SSF56300">
    <property type="entry name" value="Metallo-dependent phosphatases"/>
    <property type="match status" value="1"/>
</dbReference>
<evidence type="ECO:0000259" key="9">
    <source>
        <dbReference type="SMART" id="SM00156"/>
    </source>
</evidence>
<dbReference type="InterPro" id="IPR011990">
    <property type="entry name" value="TPR-like_helical_dom_sf"/>
</dbReference>
<evidence type="ECO:0000256" key="7">
    <source>
        <dbReference type="PIRSR" id="PIRSR033096-1"/>
    </source>
</evidence>
<feature type="region of interest" description="Disordered" evidence="8">
    <location>
        <begin position="380"/>
        <end position="408"/>
    </location>
</feature>
<dbReference type="SUPFAM" id="SSF48452">
    <property type="entry name" value="TPR-like"/>
    <property type="match status" value="1"/>
</dbReference>
<evidence type="ECO:0000256" key="5">
    <source>
        <dbReference type="ARBA" id="ARBA00022801"/>
    </source>
</evidence>
<keyword evidence="4" id="KW-0677">Repeat</keyword>
<sequence length="450" mass="49217">MGKLKEAIKDLKTVLKLSPKDATASAKLSAAEKEFRRRQFEQAIAVDDSRRSALERLGDIDAIIVEPSYDGPHLDPPVASTESGFAPCVTLTAEFISALIKYLIGQGKLHRKYLYQMLRHLKAILEQGASVVDVPVPESDKGVVNLVGDVHGQFYDVVNMLERCGMPGPANYYLFNGDFVDRGSFSVEVIVLLIALKLAFPKFVHLARGNHEADDMNKVYGFEGEVKSKYSDLAFRFFSEIFEALPVAHLVGGKIFVVHGGLSREGEEKAVTLDDLRALPRNSQPSGNPVLSDLLWADPSPIPGYTASKRGQGFQFGPDITSKFLERNGWDLVVRSHEVKEEGYEVQQNGKLITVFSAPNYCDQMGNKAAVIRVSSTSYPAPPLQLPPPTPTSTSTLHSSPTPPKSDWSVAETMTIASGKLRLEVRTFSHVGHPPVKAMAFSPMGAGMMS</sequence>
<dbReference type="OrthoDB" id="445564at2759"/>
<evidence type="ECO:0000313" key="10">
    <source>
        <dbReference type="EMBL" id="KXS19887.1"/>
    </source>
</evidence>
<dbReference type="InterPro" id="IPR029052">
    <property type="entry name" value="Metallo-depent_PP-like"/>
</dbReference>
<dbReference type="PANTHER" id="PTHR45668">
    <property type="entry name" value="SERINE/THREONINE-PROTEIN PHOSPHATASE 5-RELATED"/>
    <property type="match status" value="1"/>
</dbReference>
<dbReference type="PIRSF" id="PIRSF033096">
    <property type="entry name" value="PPPtase_5"/>
    <property type="match status" value="1"/>
</dbReference>
<reference evidence="10 11" key="1">
    <citation type="journal article" date="2015" name="Genome Biol. Evol.">
        <title>Phylogenomic analyses indicate that early fungi evolved digesting cell walls of algal ancestors of land plants.</title>
        <authorList>
            <person name="Chang Y."/>
            <person name="Wang S."/>
            <person name="Sekimoto S."/>
            <person name="Aerts A.L."/>
            <person name="Choi C."/>
            <person name="Clum A."/>
            <person name="LaButti K.M."/>
            <person name="Lindquist E.A."/>
            <person name="Yee Ngan C."/>
            <person name="Ohm R.A."/>
            <person name="Salamov A.A."/>
            <person name="Grigoriev I.V."/>
            <person name="Spatafora J.W."/>
            <person name="Berbee M.L."/>
        </authorList>
    </citation>
    <scope>NUCLEOTIDE SEQUENCE [LARGE SCALE GENOMIC DNA]</scope>
    <source>
        <strain evidence="10 11">JEL478</strain>
    </source>
</reference>
<dbReference type="GO" id="GO:0004722">
    <property type="term" value="F:protein serine/threonine phosphatase activity"/>
    <property type="evidence" value="ECO:0007669"/>
    <property type="project" value="UniProtKB-EC"/>
</dbReference>
<evidence type="ECO:0000313" key="11">
    <source>
        <dbReference type="Proteomes" id="UP000070544"/>
    </source>
</evidence>
<protein>
    <recommendedName>
        <fullName evidence="2">protein-serine/threonine phosphatase</fullName>
        <ecNumber evidence="2">3.1.3.16</ecNumber>
    </recommendedName>
</protein>
<dbReference type="SMART" id="SM00156">
    <property type="entry name" value="PP2Ac"/>
    <property type="match status" value="1"/>
</dbReference>
<evidence type="ECO:0000256" key="1">
    <source>
        <dbReference type="ARBA" id="ARBA00001936"/>
    </source>
</evidence>
<keyword evidence="11" id="KW-1185">Reference proteome</keyword>
<dbReference type="PRINTS" id="PR00114">
    <property type="entry name" value="STPHPHTASE"/>
</dbReference>
<keyword evidence="6" id="KW-0464">Manganese</keyword>
<dbReference type="InterPro" id="IPR004843">
    <property type="entry name" value="Calcineurin-like_PHP"/>
</dbReference>
<dbReference type="Gene3D" id="1.25.40.10">
    <property type="entry name" value="Tetratricopeptide repeat domain"/>
    <property type="match status" value="1"/>
</dbReference>
<dbReference type="EC" id="3.1.3.16" evidence="2"/>
<dbReference type="EMBL" id="KQ965737">
    <property type="protein sequence ID" value="KXS19887.1"/>
    <property type="molecule type" value="Genomic_DNA"/>
</dbReference>
<evidence type="ECO:0000256" key="4">
    <source>
        <dbReference type="ARBA" id="ARBA00022737"/>
    </source>
</evidence>
<dbReference type="InterPro" id="IPR013235">
    <property type="entry name" value="PPP_dom"/>
</dbReference>
<evidence type="ECO:0000256" key="8">
    <source>
        <dbReference type="SAM" id="MobiDB-lite"/>
    </source>
</evidence>
<dbReference type="STRING" id="1344416.A0A139AT22"/>
<dbReference type="OMA" id="CERIMHQ"/>
<keyword evidence="3" id="KW-0479">Metal-binding</keyword>
<name>A0A139AT22_GONPJ</name>
<dbReference type="InterPro" id="IPR006186">
    <property type="entry name" value="Ser/Thr-sp_prot-phosphatase"/>
</dbReference>
<proteinExistence type="predicted"/>
<dbReference type="PANTHER" id="PTHR45668:SF5">
    <property type="entry name" value="SERINE_THREONINE-PROTEIN PHOSPHATASE 5"/>
    <property type="match status" value="1"/>
</dbReference>
<feature type="compositionally biased region" description="Pro residues" evidence="8">
    <location>
        <begin position="380"/>
        <end position="391"/>
    </location>
</feature>
<gene>
    <name evidence="10" type="ORF">M427DRAFT_432522</name>
</gene>